<dbReference type="Gene3D" id="1.10.357.10">
    <property type="entry name" value="Tetracycline Repressor, domain 2"/>
    <property type="match status" value="1"/>
</dbReference>
<dbReference type="SUPFAM" id="SSF46689">
    <property type="entry name" value="Homeodomain-like"/>
    <property type="match status" value="1"/>
</dbReference>
<organism evidence="6 7">
    <name type="scientific">Cryptosporangium minutisporangium</name>
    <dbReference type="NCBI Taxonomy" id="113569"/>
    <lineage>
        <taxon>Bacteria</taxon>
        <taxon>Bacillati</taxon>
        <taxon>Actinomycetota</taxon>
        <taxon>Actinomycetes</taxon>
        <taxon>Cryptosporangiales</taxon>
        <taxon>Cryptosporangiaceae</taxon>
        <taxon>Cryptosporangium</taxon>
    </lineage>
</organism>
<protein>
    <submittedName>
        <fullName evidence="6">TetR/AcrR family transcriptional regulator</fullName>
    </submittedName>
</protein>
<dbReference type="InterPro" id="IPR036271">
    <property type="entry name" value="Tet_transcr_reg_TetR-rel_C_sf"/>
</dbReference>
<dbReference type="Pfam" id="PF00440">
    <property type="entry name" value="TetR_N"/>
    <property type="match status" value="1"/>
</dbReference>
<name>A0ABP6SXB6_9ACTN</name>
<dbReference type="Pfam" id="PF21597">
    <property type="entry name" value="TetR_C_43"/>
    <property type="match status" value="1"/>
</dbReference>
<dbReference type="InterPro" id="IPR001647">
    <property type="entry name" value="HTH_TetR"/>
</dbReference>
<feature type="DNA-binding region" description="H-T-H motif" evidence="4">
    <location>
        <begin position="51"/>
        <end position="70"/>
    </location>
</feature>
<evidence type="ECO:0000313" key="6">
    <source>
        <dbReference type="EMBL" id="GAA3387748.1"/>
    </source>
</evidence>
<dbReference type="InterPro" id="IPR050109">
    <property type="entry name" value="HTH-type_TetR-like_transc_reg"/>
</dbReference>
<evidence type="ECO:0000256" key="3">
    <source>
        <dbReference type="ARBA" id="ARBA00023163"/>
    </source>
</evidence>
<proteinExistence type="predicted"/>
<dbReference type="PANTHER" id="PTHR30055:SF234">
    <property type="entry name" value="HTH-TYPE TRANSCRIPTIONAL REGULATOR BETI"/>
    <property type="match status" value="1"/>
</dbReference>
<accession>A0ABP6SXB6</accession>
<reference evidence="7" key="1">
    <citation type="journal article" date="2019" name="Int. J. Syst. Evol. Microbiol.">
        <title>The Global Catalogue of Microorganisms (GCM) 10K type strain sequencing project: providing services to taxonomists for standard genome sequencing and annotation.</title>
        <authorList>
            <consortium name="The Broad Institute Genomics Platform"/>
            <consortium name="The Broad Institute Genome Sequencing Center for Infectious Disease"/>
            <person name="Wu L."/>
            <person name="Ma J."/>
        </authorList>
    </citation>
    <scope>NUCLEOTIDE SEQUENCE [LARGE SCALE GENOMIC DNA]</scope>
    <source>
        <strain evidence="7">JCM 9458</strain>
    </source>
</reference>
<feature type="domain" description="HTH tetR-type" evidence="5">
    <location>
        <begin position="29"/>
        <end position="88"/>
    </location>
</feature>
<keyword evidence="7" id="KW-1185">Reference proteome</keyword>
<evidence type="ECO:0000259" key="5">
    <source>
        <dbReference type="PROSITE" id="PS50977"/>
    </source>
</evidence>
<keyword evidence="2 4" id="KW-0238">DNA-binding</keyword>
<evidence type="ECO:0000256" key="2">
    <source>
        <dbReference type="ARBA" id="ARBA00023125"/>
    </source>
</evidence>
<comment type="caution">
    <text evidence="6">The sequence shown here is derived from an EMBL/GenBank/DDBJ whole genome shotgun (WGS) entry which is preliminary data.</text>
</comment>
<dbReference type="EMBL" id="BAAAYN010000019">
    <property type="protein sequence ID" value="GAA3387748.1"/>
    <property type="molecule type" value="Genomic_DNA"/>
</dbReference>
<evidence type="ECO:0000256" key="1">
    <source>
        <dbReference type="ARBA" id="ARBA00023015"/>
    </source>
</evidence>
<keyword evidence="3" id="KW-0804">Transcription</keyword>
<dbReference type="InterPro" id="IPR049445">
    <property type="entry name" value="TetR_SbtR-like_C"/>
</dbReference>
<dbReference type="PROSITE" id="PS50977">
    <property type="entry name" value="HTH_TETR_2"/>
    <property type="match status" value="1"/>
</dbReference>
<evidence type="ECO:0000256" key="4">
    <source>
        <dbReference type="PROSITE-ProRule" id="PRU00335"/>
    </source>
</evidence>
<dbReference type="PRINTS" id="PR00455">
    <property type="entry name" value="HTHTETR"/>
</dbReference>
<dbReference type="SUPFAM" id="SSF48498">
    <property type="entry name" value="Tetracyclin repressor-like, C-terminal domain"/>
    <property type="match status" value="1"/>
</dbReference>
<dbReference type="Proteomes" id="UP001501676">
    <property type="component" value="Unassembled WGS sequence"/>
</dbReference>
<evidence type="ECO:0000313" key="7">
    <source>
        <dbReference type="Proteomes" id="UP001501676"/>
    </source>
</evidence>
<dbReference type="InterPro" id="IPR009057">
    <property type="entry name" value="Homeodomain-like_sf"/>
</dbReference>
<dbReference type="PANTHER" id="PTHR30055">
    <property type="entry name" value="HTH-TYPE TRANSCRIPTIONAL REGULATOR RUTR"/>
    <property type="match status" value="1"/>
</dbReference>
<keyword evidence="1" id="KW-0805">Transcription regulation</keyword>
<gene>
    <name evidence="6" type="ORF">GCM10020369_31360</name>
</gene>
<sequence length="218" mass="23952">MPISLLMGNVRIVRAIPAAGSEPRRLDARRNREAILRVAEDAFRSDGDVVPLDEIARRAGLGRATVYRHFPDRNALGFAVAAQWLADLERGAAAHDADGLTFRDLLHAVMSMQLEHRPLVRLFRELPERQQRRYTEGLLAVLGPAFRRAQEEGSLRADVSIADLPLVFEMLEGALAGGPSTVDRGEATERLLQVLLDGLFSDPATPVRRPAVGEASSF</sequence>